<dbReference type="EMBL" id="JAPWIE010000006">
    <property type="protein sequence ID" value="MCZ4552400.1"/>
    <property type="molecule type" value="Genomic_DNA"/>
</dbReference>
<name>A0ABT4N0C7_GORRU</name>
<dbReference type="InterPro" id="IPR016181">
    <property type="entry name" value="Acyl_CoA_acyltransferase"/>
</dbReference>
<dbReference type="Proteomes" id="UP001067235">
    <property type="component" value="Unassembled WGS sequence"/>
</dbReference>
<evidence type="ECO:0000313" key="5">
    <source>
        <dbReference type="Proteomes" id="UP001067235"/>
    </source>
</evidence>
<sequence>MLIRQATRDDAHALAVVAAATFPLACPPQTTEAAKADFIATELSQERFDEYLADPERVIVVADDINHLSGYTMIVFGEPDDPDVAEAITLRPTVELSKCYVLPGAHGGGVAHRLMTQTLELAHERGGSGVWLGVNELNTRARRFYEKNGFGKVGRKRFLIGGTYEDDDILERALP</sequence>
<dbReference type="SUPFAM" id="SSF55729">
    <property type="entry name" value="Acyl-CoA N-acyltransferases (Nat)"/>
    <property type="match status" value="1"/>
</dbReference>
<feature type="domain" description="N-acetyltransferase" evidence="3">
    <location>
        <begin position="1"/>
        <end position="175"/>
    </location>
</feature>
<evidence type="ECO:0000259" key="3">
    <source>
        <dbReference type="PROSITE" id="PS51186"/>
    </source>
</evidence>
<proteinExistence type="predicted"/>
<keyword evidence="1" id="KW-0808">Transferase</keyword>
<dbReference type="Gene3D" id="3.40.630.30">
    <property type="match status" value="1"/>
</dbReference>
<keyword evidence="5" id="KW-1185">Reference proteome</keyword>
<dbReference type="InterPro" id="IPR000182">
    <property type="entry name" value="GNAT_dom"/>
</dbReference>
<dbReference type="InterPro" id="IPR050832">
    <property type="entry name" value="Bact_Acetyltransf"/>
</dbReference>
<dbReference type="Pfam" id="PF00583">
    <property type="entry name" value="Acetyltransf_1"/>
    <property type="match status" value="1"/>
</dbReference>
<dbReference type="RefSeq" id="WP_301573150.1">
    <property type="nucleotide sequence ID" value="NZ_JAPWIE010000006.1"/>
</dbReference>
<reference evidence="4" key="1">
    <citation type="submission" date="2022-12" db="EMBL/GenBank/DDBJ databases">
        <authorList>
            <person name="Krivoruchko A.V."/>
            <person name="Elkin A."/>
        </authorList>
    </citation>
    <scope>NUCLEOTIDE SEQUENCE</scope>
    <source>
        <strain evidence="4">IEGM 1388</strain>
    </source>
</reference>
<dbReference type="CDD" id="cd04301">
    <property type="entry name" value="NAT_SF"/>
    <property type="match status" value="1"/>
</dbReference>
<evidence type="ECO:0000313" key="4">
    <source>
        <dbReference type="EMBL" id="MCZ4552400.1"/>
    </source>
</evidence>
<evidence type="ECO:0000256" key="2">
    <source>
        <dbReference type="ARBA" id="ARBA00023315"/>
    </source>
</evidence>
<keyword evidence="2" id="KW-0012">Acyltransferase</keyword>
<protein>
    <submittedName>
        <fullName evidence="4">GNAT family N-acetyltransferase</fullName>
    </submittedName>
</protein>
<dbReference type="PROSITE" id="PS51186">
    <property type="entry name" value="GNAT"/>
    <property type="match status" value="1"/>
</dbReference>
<gene>
    <name evidence="4" type="ORF">O4213_20580</name>
</gene>
<dbReference type="PANTHER" id="PTHR43877">
    <property type="entry name" value="AMINOALKYLPHOSPHONATE N-ACETYLTRANSFERASE-RELATED-RELATED"/>
    <property type="match status" value="1"/>
</dbReference>
<organism evidence="4 5">
    <name type="scientific">Gordonia rubripertincta</name>
    <name type="common">Rhodococcus corallinus</name>
    <dbReference type="NCBI Taxonomy" id="36822"/>
    <lineage>
        <taxon>Bacteria</taxon>
        <taxon>Bacillati</taxon>
        <taxon>Actinomycetota</taxon>
        <taxon>Actinomycetes</taxon>
        <taxon>Mycobacteriales</taxon>
        <taxon>Gordoniaceae</taxon>
        <taxon>Gordonia</taxon>
    </lineage>
</organism>
<evidence type="ECO:0000256" key="1">
    <source>
        <dbReference type="ARBA" id="ARBA00022679"/>
    </source>
</evidence>
<comment type="caution">
    <text evidence="4">The sequence shown here is derived from an EMBL/GenBank/DDBJ whole genome shotgun (WGS) entry which is preliminary data.</text>
</comment>
<accession>A0ABT4N0C7</accession>